<dbReference type="Proteomes" id="UP000634780">
    <property type="component" value="Unassembled WGS sequence"/>
</dbReference>
<keyword evidence="4" id="KW-0804">Transcription</keyword>
<evidence type="ECO:0000256" key="3">
    <source>
        <dbReference type="ARBA" id="ARBA00023125"/>
    </source>
</evidence>
<dbReference type="PANTHER" id="PTHR30055">
    <property type="entry name" value="HTH-TYPE TRANSCRIPTIONAL REGULATOR RUTR"/>
    <property type="match status" value="1"/>
</dbReference>
<dbReference type="PANTHER" id="PTHR30055:SF219">
    <property type="entry name" value="TRANSCRIPTIONAL REGULATORY PROTEIN"/>
    <property type="match status" value="1"/>
</dbReference>
<evidence type="ECO:0000256" key="4">
    <source>
        <dbReference type="ARBA" id="ARBA00023163"/>
    </source>
</evidence>
<keyword evidence="2" id="KW-0805">Transcription regulation</keyword>
<dbReference type="InterPro" id="IPR036271">
    <property type="entry name" value="Tet_transcr_reg_TetR-rel_C_sf"/>
</dbReference>
<dbReference type="InterPro" id="IPR039538">
    <property type="entry name" value="BetI_C"/>
</dbReference>
<evidence type="ECO:0000259" key="7">
    <source>
        <dbReference type="PROSITE" id="PS50977"/>
    </source>
</evidence>
<gene>
    <name evidence="8" type="ORF">JGB26_04450</name>
</gene>
<evidence type="ECO:0000313" key="9">
    <source>
        <dbReference type="Proteomes" id="UP000634780"/>
    </source>
</evidence>
<dbReference type="PRINTS" id="PR00455">
    <property type="entry name" value="HTHTETR"/>
</dbReference>
<protein>
    <submittedName>
        <fullName evidence="8">TetR/AcrR family transcriptional regulator</fullName>
    </submittedName>
</protein>
<accession>A0ABS0WZQ3</accession>
<sequence length="215" mass="22632">MGHREDLLEGAKRCLLEKGFVRTTARDIVKESGTNLASIGYHYGSKDALLAQAYIALIESIGDAFGPAAGAGEAPGGSLERFQEVWGNVIRTFPEARGVWVLTMEFITHGDRLPGVRELVVKAQGEGRAGLAAMMLGIDEDRLSDDVLDAEGRLYTTLLNGLMVQWLFDPDSATDAAQLTEGLRRVLGRAGAPGGTAVSGVPEVPGAPGAPGLDS</sequence>
<evidence type="ECO:0000256" key="1">
    <source>
        <dbReference type="ARBA" id="ARBA00022491"/>
    </source>
</evidence>
<name>A0ABS0WZQ3_9ACTN</name>
<dbReference type="Gene3D" id="1.10.357.10">
    <property type="entry name" value="Tetracycline Repressor, domain 2"/>
    <property type="match status" value="1"/>
</dbReference>
<dbReference type="SUPFAM" id="SSF48498">
    <property type="entry name" value="Tetracyclin repressor-like, C-terminal domain"/>
    <property type="match status" value="1"/>
</dbReference>
<keyword evidence="3 5" id="KW-0238">DNA-binding</keyword>
<evidence type="ECO:0000256" key="2">
    <source>
        <dbReference type="ARBA" id="ARBA00023015"/>
    </source>
</evidence>
<dbReference type="InterPro" id="IPR001647">
    <property type="entry name" value="HTH_TetR"/>
</dbReference>
<evidence type="ECO:0000256" key="6">
    <source>
        <dbReference type="SAM" id="MobiDB-lite"/>
    </source>
</evidence>
<feature type="domain" description="HTH tetR-type" evidence="7">
    <location>
        <begin position="1"/>
        <end position="61"/>
    </location>
</feature>
<dbReference type="EMBL" id="JAEKOZ010000002">
    <property type="protein sequence ID" value="MBJ3806375.1"/>
    <property type="molecule type" value="Genomic_DNA"/>
</dbReference>
<dbReference type="SUPFAM" id="SSF46689">
    <property type="entry name" value="Homeodomain-like"/>
    <property type="match status" value="1"/>
</dbReference>
<keyword evidence="1" id="KW-0678">Repressor</keyword>
<proteinExistence type="predicted"/>
<evidence type="ECO:0000256" key="5">
    <source>
        <dbReference type="PROSITE-ProRule" id="PRU00335"/>
    </source>
</evidence>
<comment type="caution">
    <text evidence="8">The sequence shown here is derived from an EMBL/GenBank/DDBJ whole genome shotgun (WGS) entry which is preliminary data.</text>
</comment>
<dbReference type="PROSITE" id="PS50977">
    <property type="entry name" value="HTH_TETR_2"/>
    <property type="match status" value="1"/>
</dbReference>
<dbReference type="InterPro" id="IPR009057">
    <property type="entry name" value="Homeodomain-like_sf"/>
</dbReference>
<dbReference type="RefSeq" id="WP_190114162.1">
    <property type="nucleotide sequence ID" value="NZ_BMVR01000002.1"/>
</dbReference>
<dbReference type="InterPro" id="IPR050109">
    <property type="entry name" value="HTH-type_TetR-like_transc_reg"/>
</dbReference>
<feature type="DNA-binding region" description="H-T-H motif" evidence="5">
    <location>
        <begin position="24"/>
        <end position="43"/>
    </location>
</feature>
<dbReference type="Pfam" id="PF13977">
    <property type="entry name" value="TetR_C_6"/>
    <property type="match status" value="1"/>
</dbReference>
<reference evidence="8 9" key="1">
    <citation type="submission" date="2020-12" db="EMBL/GenBank/DDBJ databases">
        <title>Streptomyces typhae sp. nov., a novel endophytic actinomycete isolated from the root of cattail pollen (Typha angustifolia L.).</title>
        <authorList>
            <person name="Peng C."/>
            <person name="Liu C."/>
        </authorList>
    </citation>
    <scope>NUCLEOTIDE SEQUENCE [LARGE SCALE GENOMIC DNA]</scope>
    <source>
        <strain evidence="8 9">JCM 4753</strain>
    </source>
</reference>
<evidence type="ECO:0000313" key="8">
    <source>
        <dbReference type="EMBL" id="MBJ3806375.1"/>
    </source>
</evidence>
<dbReference type="Pfam" id="PF00440">
    <property type="entry name" value="TetR_N"/>
    <property type="match status" value="1"/>
</dbReference>
<organism evidence="8 9">
    <name type="scientific">Streptomyces flavofungini</name>
    <dbReference type="NCBI Taxonomy" id="68200"/>
    <lineage>
        <taxon>Bacteria</taxon>
        <taxon>Bacillati</taxon>
        <taxon>Actinomycetota</taxon>
        <taxon>Actinomycetes</taxon>
        <taxon>Kitasatosporales</taxon>
        <taxon>Streptomycetaceae</taxon>
        <taxon>Streptomyces</taxon>
    </lineage>
</organism>
<feature type="region of interest" description="Disordered" evidence="6">
    <location>
        <begin position="192"/>
        <end position="215"/>
    </location>
</feature>
<feature type="compositionally biased region" description="Low complexity" evidence="6">
    <location>
        <begin position="198"/>
        <end position="215"/>
    </location>
</feature>
<keyword evidence="9" id="KW-1185">Reference proteome</keyword>